<evidence type="ECO:0000313" key="6">
    <source>
        <dbReference type="Proteomes" id="UP000265520"/>
    </source>
</evidence>
<dbReference type="InterPro" id="IPR027417">
    <property type="entry name" value="P-loop_NTPase"/>
</dbReference>
<evidence type="ECO:0000259" key="3">
    <source>
        <dbReference type="Pfam" id="PF00931"/>
    </source>
</evidence>
<evidence type="ECO:0000256" key="2">
    <source>
        <dbReference type="ARBA" id="ARBA00022821"/>
    </source>
</evidence>
<comment type="caution">
    <text evidence="5">The sequence shown here is derived from an EMBL/GenBank/DDBJ whole genome shotgun (WGS) entry which is preliminary data.</text>
</comment>
<dbReference type="SUPFAM" id="SSF52540">
    <property type="entry name" value="P-loop containing nucleoside triphosphate hydrolases"/>
    <property type="match status" value="1"/>
</dbReference>
<dbReference type="Pfam" id="PF23559">
    <property type="entry name" value="WHD_DRP"/>
    <property type="match status" value="1"/>
</dbReference>
<evidence type="ECO:0000259" key="4">
    <source>
        <dbReference type="Pfam" id="PF23559"/>
    </source>
</evidence>
<keyword evidence="6" id="KW-1185">Reference proteome</keyword>
<feature type="non-terminal residue" evidence="5">
    <location>
        <position position="1"/>
    </location>
</feature>
<name>A0A392NNA7_9FABA</name>
<evidence type="ECO:0000313" key="5">
    <source>
        <dbReference type="EMBL" id="MCI00700.1"/>
    </source>
</evidence>
<dbReference type="InterPro" id="IPR058922">
    <property type="entry name" value="WHD_DRP"/>
</dbReference>
<dbReference type="GO" id="GO:0043531">
    <property type="term" value="F:ADP binding"/>
    <property type="evidence" value="ECO:0007669"/>
    <property type="project" value="InterPro"/>
</dbReference>
<dbReference type="FunFam" id="1.10.10.10:FF:000322">
    <property type="entry name" value="Probable disease resistance protein At1g63360"/>
    <property type="match status" value="1"/>
</dbReference>
<organism evidence="5 6">
    <name type="scientific">Trifolium medium</name>
    <dbReference type="NCBI Taxonomy" id="97028"/>
    <lineage>
        <taxon>Eukaryota</taxon>
        <taxon>Viridiplantae</taxon>
        <taxon>Streptophyta</taxon>
        <taxon>Embryophyta</taxon>
        <taxon>Tracheophyta</taxon>
        <taxon>Spermatophyta</taxon>
        <taxon>Magnoliopsida</taxon>
        <taxon>eudicotyledons</taxon>
        <taxon>Gunneridae</taxon>
        <taxon>Pentapetalae</taxon>
        <taxon>rosids</taxon>
        <taxon>fabids</taxon>
        <taxon>Fabales</taxon>
        <taxon>Fabaceae</taxon>
        <taxon>Papilionoideae</taxon>
        <taxon>50 kb inversion clade</taxon>
        <taxon>NPAAA clade</taxon>
        <taxon>Hologalegina</taxon>
        <taxon>IRL clade</taxon>
        <taxon>Trifolieae</taxon>
        <taxon>Trifolium</taxon>
    </lineage>
</organism>
<sequence length="306" mass="34786">RTLVSVVGMGGLGKTTLAKHAFGNQLVKNHFDCRFYISASQSNIENELLIGMIKKFCEDSNEPVPQNLKDMDDIALIEYVRQYLEPKRYLVWFDDVRKVNFSDEIAYAMADNNRGSRIIVTTRNKDAADNFKAHFSVHIHDLKPLPKEKALELFCKKAFSGKCPKDLEKKSEAIVEKCGGLPLAIVIVGGILSTKSKTLLEWEAVSKDLGMELDGNVRITKLTTILSWSYDDLPWRLKSCMLYFGIYPENYTINCKRLTRQWIAEGFVMSDRRRTLEEVAEEYLKELIQTSLVQVSSVGIDGKVKS</sequence>
<dbReference type="PRINTS" id="PR00364">
    <property type="entry name" value="DISEASERSIST"/>
</dbReference>
<dbReference type="InterPro" id="IPR002182">
    <property type="entry name" value="NB-ARC"/>
</dbReference>
<keyword evidence="1" id="KW-0677">Repeat</keyword>
<feature type="non-terminal residue" evidence="5">
    <location>
        <position position="306"/>
    </location>
</feature>
<dbReference type="Gene3D" id="1.10.10.10">
    <property type="entry name" value="Winged helix-like DNA-binding domain superfamily/Winged helix DNA-binding domain"/>
    <property type="match status" value="1"/>
</dbReference>
<proteinExistence type="predicted"/>
<reference evidence="5 6" key="1">
    <citation type="journal article" date="2018" name="Front. Plant Sci.">
        <title>Red Clover (Trifolium pratense) and Zigzag Clover (T. medium) - A Picture of Genomic Similarities and Differences.</title>
        <authorList>
            <person name="Dluhosova J."/>
            <person name="Istvanek J."/>
            <person name="Nedelnik J."/>
            <person name="Repkova J."/>
        </authorList>
    </citation>
    <scope>NUCLEOTIDE SEQUENCE [LARGE SCALE GENOMIC DNA]</scope>
    <source>
        <strain evidence="6">cv. 10/8</strain>
        <tissue evidence="5">Leaf</tissue>
    </source>
</reference>
<dbReference type="PANTHER" id="PTHR23155:SF1052">
    <property type="entry name" value="DISEASE RESISTANCE PROTEIN RPM1"/>
    <property type="match status" value="1"/>
</dbReference>
<dbReference type="InterPro" id="IPR036388">
    <property type="entry name" value="WH-like_DNA-bd_sf"/>
</dbReference>
<dbReference type="PANTHER" id="PTHR23155">
    <property type="entry name" value="DISEASE RESISTANCE PROTEIN RP"/>
    <property type="match status" value="1"/>
</dbReference>
<feature type="domain" description="NB-ARC" evidence="3">
    <location>
        <begin position="3"/>
        <end position="161"/>
    </location>
</feature>
<dbReference type="Gene3D" id="1.10.8.430">
    <property type="entry name" value="Helical domain of apoptotic protease-activating factors"/>
    <property type="match status" value="1"/>
</dbReference>
<dbReference type="GO" id="GO:0098542">
    <property type="term" value="P:defense response to other organism"/>
    <property type="evidence" value="ECO:0007669"/>
    <property type="project" value="TreeGrafter"/>
</dbReference>
<dbReference type="Gene3D" id="3.40.50.300">
    <property type="entry name" value="P-loop containing nucleotide triphosphate hydrolases"/>
    <property type="match status" value="1"/>
</dbReference>
<evidence type="ECO:0000256" key="1">
    <source>
        <dbReference type="ARBA" id="ARBA00022737"/>
    </source>
</evidence>
<feature type="domain" description="Disease resistance protein winged helix" evidence="4">
    <location>
        <begin position="246"/>
        <end position="303"/>
    </location>
</feature>
<dbReference type="AlphaFoldDB" id="A0A392NNA7"/>
<accession>A0A392NNA7</accession>
<dbReference type="EMBL" id="LXQA010043996">
    <property type="protein sequence ID" value="MCI00700.1"/>
    <property type="molecule type" value="Genomic_DNA"/>
</dbReference>
<dbReference type="Pfam" id="PF00931">
    <property type="entry name" value="NB-ARC"/>
    <property type="match status" value="1"/>
</dbReference>
<dbReference type="InterPro" id="IPR044974">
    <property type="entry name" value="Disease_R_plants"/>
</dbReference>
<dbReference type="Proteomes" id="UP000265520">
    <property type="component" value="Unassembled WGS sequence"/>
</dbReference>
<keyword evidence="2" id="KW-0611">Plant defense</keyword>
<protein>
    <submittedName>
        <fullName evidence="5">Disease resistance protein</fullName>
    </submittedName>
</protein>
<dbReference type="InterPro" id="IPR042197">
    <property type="entry name" value="Apaf_helical"/>
</dbReference>